<feature type="region of interest" description="Disordered" evidence="1">
    <location>
        <begin position="90"/>
        <end position="175"/>
    </location>
</feature>
<organism evidence="2 3">
    <name type="scientific">Heterodera trifolii</name>
    <dbReference type="NCBI Taxonomy" id="157864"/>
    <lineage>
        <taxon>Eukaryota</taxon>
        <taxon>Metazoa</taxon>
        <taxon>Ecdysozoa</taxon>
        <taxon>Nematoda</taxon>
        <taxon>Chromadorea</taxon>
        <taxon>Rhabditida</taxon>
        <taxon>Tylenchina</taxon>
        <taxon>Tylenchomorpha</taxon>
        <taxon>Tylenchoidea</taxon>
        <taxon>Heteroderidae</taxon>
        <taxon>Heteroderinae</taxon>
        <taxon>Heterodera</taxon>
    </lineage>
</organism>
<feature type="compositionally biased region" description="Polar residues" evidence="1">
    <location>
        <begin position="90"/>
        <end position="100"/>
    </location>
</feature>
<feature type="compositionally biased region" description="Low complexity" evidence="1">
    <location>
        <begin position="101"/>
        <end position="114"/>
    </location>
</feature>
<accession>A0ABD2JIM1</accession>
<gene>
    <name evidence="2" type="ORF">niasHT_027158</name>
</gene>
<reference evidence="2 3" key="1">
    <citation type="submission" date="2024-10" db="EMBL/GenBank/DDBJ databases">
        <authorList>
            <person name="Kim D."/>
        </authorList>
    </citation>
    <scope>NUCLEOTIDE SEQUENCE [LARGE SCALE GENOMIC DNA]</scope>
    <source>
        <strain evidence="2">BH-2024</strain>
    </source>
</reference>
<dbReference type="Proteomes" id="UP001620626">
    <property type="component" value="Unassembled WGS sequence"/>
</dbReference>
<keyword evidence="3" id="KW-1185">Reference proteome</keyword>
<dbReference type="EMBL" id="JBICBT010000964">
    <property type="protein sequence ID" value="KAL3090463.1"/>
    <property type="molecule type" value="Genomic_DNA"/>
</dbReference>
<feature type="compositionally biased region" description="Gly residues" evidence="1">
    <location>
        <begin position="146"/>
        <end position="158"/>
    </location>
</feature>
<name>A0ABD2JIM1_9BILA</name>
<comment type="caution">
    <text evidence="2">The sequence shown here is derived from an EMBL/GenBank/DDBJ whole genome shotgun (WGS) entry which is preliminary data.</text>
</comment>
<evidence type="ECO:0000313" key="2">
    <source>
        <dbReference type="EMBL" id="KAL3090463.1"/>
    </source>
</evidence>
<evidence type="ECO:0000313" key="3">
    <source>
        <dbReference type="Proteomes" id="UP001620626"/>
    </source>
</evidence>
<proteinExistence type="predicted"/>
<feature type="region of interest" description="Disordered" evidence="1">
    <location>
        <begin position="297"/>
        <end position="332"/>
    </location>
</feature>
<evidence type="ECO:0000256" key="1">
    <source>
        <dbReference type="SAM" id="MobiDB-lite"/>
    </source>
</evidence>
<protein>
    <submittedName>
        <fullName evidence="2">Uncharacterized protein</fullName>
    </submittedName>
</protein>
<sequence length="354" mass="38127">MVMLCCGRDEKSDQQKRVRKLWGLGNGRELGDDWEGDQVVMLHLMIMMMFTPWDGLGRMIAFVCGSAHHNKQLVAVARLREEGEDNANAMRQNESESYGGTNTTTKQQWTTTTKMKAPAGRRPAHCAPRGEAIWPHGAGTSHGEADGMGVGEGSGWEGEGQSQRKNGPNHGQGGGALFRLLFPSSSPPSIHPAALWWKNGPAAAGKEEHAVIKNDVAPGGTNHGLSRTNILLENNGGAELQKESESSSAAVVGHKFNSGGGNFLAHQQPPNRRREKQQQFKATHACASLPNWGKADERAEDGRKFCSGGAQRSRRGADSQSAFPSPGPAREVHVVEEEPVLPPPPFTTAHCPSE</sequence>
<dbReference type="AlphaFoldDB" id="A0ABD2JIM1"/>